<proteinExistence type="predicted"/>
<dbReference type="EMBL" id="JAOWKX010000007">
    <property type="protein sequence ID" value="MCV2885726.1"/>
    <property type="molecule type" value="Genomic_DNA"/>
</dbReference>
<dbReference type="Proteomes" id="UP001652504">
    <property type="component" value="Unassembled WGS sequence"/>
</dbReference>
<reference evidence="1 2" key="1">
    <citation type="submission" date="2022-10" db="EMBL/GenBank/DDBJ databases">
        <title>Aestuariibacter sp. AA17 isolated from Montipora capitata coral fragment.</title>
        <authorList>
            <person name="Emsley S.A."/>
            <person name="Pfannmuller K.M."/>
            <person name="Loughran R.M."/>
            <person name="Shlafstein M."/>
            <person name="Papke E."/>
            <person name="Saw J.H."/>
            <person name="Ushijima B."/>
            <person name="Videau P."/>
        </authorList>
    </citation>
    <scope>NUCLEOTIDE SEQUENCE [LARGE SCALE GENOMIC DNA]</scope>
    <source>
        <strain evidence="1 2">AA17</strain>
    </source>
</reference>
<protein>
    <submittedName>
        <fullName evidence="1">Uncharacterized protein</fullName>
    </submittedName>
</protein>
<evidence type="ECO:0000313" key="1">
    <source>
        <dbReference type="EMBL" id="MCV2885726.1"/>
    </source>
</evidence>
<comment type="caution">
    <text evidence="1">The sequence shown here is derived from an EMBL/GenBank/DDBJ whole genome shotgun (WGS) entry which is preliminary data.</text>
</comment>
<dbReference type="RefSeq" id="WP_263713014.1">
    <property type="nucleotide sequence ID" value="NZ_JAOWKX010000007.1"/>
</dbReference>
<sequence length="154" mass="17217">MKELIPATVIQGHRIASGQSESSPYPDGSIALQAPFFAREGVCMDTLYKGTLNLTISPFEFSIIAPDVTLENLVWCEGFPAETFSLVKCQLMFKQKSYQGWIYYPHPDTKPRDFHPPSLIEVLMPFIEGVCYGSEVTLEVNAEQVNITAPPTER</sequence>
<gene>
    <name evidence="1" type="ORF">OE749_13590</name>
</gene>
<organism evidence="1 2">
    <name type="scientific">Fluctibacter corallii</name>
    <dbReference type="NCBI Taxonomy" id="2984329"/>
    <lineage>
        <taxon>Bacteria</taxon>
        <taxon>Pseudomonadati</taxon>
        <taxon>Pseudomonadota</taxon>
        <taxon>Gammaproteobacteria</taxon>
        <taxon>Alteromonadales</taxon>
        <taxon>Alteromonadaceae</taxon>
        <taxon>Fluctibacter</taxon>
    </lineage>
</organism>
<keyword evidence="2" id="KW-1185">Reference proteome</keyword>
<name>A0ABT3AAN5_9ALTE</name>
<accession>A0ABT3AAN5</accession>
<evidence type="ECO:0000313" key="2">
    <source>
        <dbReference type="Proteomes" id="UP001652504"/>
    </source>
</evidence>